<evidence type="ECO:0000259" key="2">
    <source>
        <dbReference type="Pfam" id="PF10000"/>
    </source>
</evidence>
<sequence length="370" mass="40924">MTGERDLDALLTSMKPEILDGIFVFCTLAPGASIPATIHPMLTFREREGTTLVILHEEAERAGLRHEFPSRLITLSVHSALDAVGFLAAITTRLAEAGISVNAVSAFHHDLSSCLPTWPIKRWCCYERCQKRSIRSPDYAGSAIRATESIRDGHRLDLDQPLRCSERGDANERRCRRLHAFEEGGASLADDWTQLRLVVHHESRDLDDIRIARAGRLQREAEILHHLRRLRRDIALADDPPLLVHRHLAGDVDRARTRGSDDVGISGIVMQSAGAEMVELGHRVASLSSVVVERSWGVSGEPAPSLRGAKRGSTPKSSRGRTLDCFAEPVIGPRFARTRWIDGRETAPQLQGLLSFTSNLPIAPEMTKSL</sequence>
<dbReference type="KEGG" id="bvz:BRAD3257_3920"/>
<dbReference type="PANTHER" id="PTHR39199:SF1">
    <property type="entry name" value="BLR5128 PROTEIN"/>
    <property type="match status" value="1"/>
</dbReference>
<dbReference type="AlphaFoldDB" id="A0A2U3Q0K0"/>
<name>A0A2U3Q0K0_9BRAD</name>
<dbReference type="SUPFAM" id="SSF55021">
    <property type="entry name" value="ACT-like"/>
    <property type="match status" value="2"/>
</dbReference>
<accession>A0A2U3Q0K0</accession>
<evidence type="ECO:0000313" key="4">
    <source>
        <dbReference type="Proteomes" id="UP000246085"/>
    </source>
</evidence>
<feature type="domain" description="DUF2241" evidence="2">
    <location>
        <begin position="2"/>
        <end position="71"/>
    </location>
</feature>
<dbReference type="PANTHER" id="PTHR39199">
    <property type="entry name" value="BLR5128 PROTEIN"/>
    <property type="match status" value="1"/>
</dbReference>
<gene>
    <name evidence="3" type="ORF">BRAD3257_3920</name>
</gene>
<dbReference type="EMBL" id="LS398110">
    <property type="protein sequence ID" value="SPP94931.1"/>
    <property type="molecule type" value="Genomic_DNA"/>
</dbReference>
<evidence type="ECO:0000256" key="1">
    <source>
        <dbReference type="SAM" id="MobiDB-lite"/>
    </source>
</evidence>
<dbReference type="Gene3D" id="3.30.2130.10">
    <property type="entry name" value="VC0802-like"/>
    <property type="match status" value="1"/>
</dbReference>
<feature type="region of interest" description="Disordered" evidence="1">
    <location>
        <begin position="298"/>
        <end position="321"/>
    </location>
</feature>
<dbReference type="Proteomes" id="UP000246085">
    <property type="component" value="Chromosome BRAD3257"/>
</dbReference>
<organism evidence="3 4">
    <name type="scientific">Bradyrhizobium vignae</name>
    <dbReference type="NCBI Taxonomy" id="1549949"/>
    <lineage>
        <taxon>Bacteria</taxon>
        <taxon>Pseudomonadati</taxon>
        <taxon>Pseudomonadota</taxon>
        <taxon>Alphaproteobacteria</taxon>
        <taxon>Hyphomicrobiales</taxon>
        <taxon>Nitrobacteraceae</taxon>
        <taxon>Bradyrhizobium</taxon>
    </lineage>
</organism>
<reference evidence="3 4" key="1">
    <citation type="submission" date="2018-03" db="EMBL/GenBank/DDBJ databases">
        <authorList>
            <person name="Gully D."/>
        </authorList>
    </citation>
    <scope>NUCLEOTIDE SEQUENCE [LARGE SCALE GENOMIC DNA]</scope>
    <source>
        <strain evidence="3">ORS3257</strain>
    </source>
</reference>
<proteinExistence type="predicted"/>
<protein>
    <recommendedName>
        <fullName evidence="2">DUF2241 domain-containing protein</fullName>
    </recommendedName>
</protein>
<dbReference type="InterPro" id="IPR018717">
    <property type="entry name" value="DUF2241"/>
</dbReference>
<dbReference type="Pfam" id="PF10000">
    <property type="entry name" value="ACT_3"/>
    <property type="match status" value="1"/>
</dbReference>
<evidence type="ECO:0000313" key="3">
    <source>
        <dbReference type="EMBL" id="SPP94931.1"/>
    </source>
</evidence>
<dbReference type="InterPro" id="IPR045865">
    <property type="entry name" value="ACT-like_dom_sf"/>
</dbReference>